<protein>
    <submittedName>
        <fullName evidence="2">Uncharacterized protein</fullName>
    </submittedName>
</protein>
<proteinExistence type="predicted"/>
<evidence type="ECO:0000256" key="1">
    <source>
        <dbReference type="SAM" id="MobiDB-lite"/>
    </source>
</evidence>
<evidence type="ECO:0000313" key="3">
    <source>
        <dbReference type="Proteomes" id="UP001295444"/>
    </source>
</evidence>
<feature type="compositionally biased region" description="Acidic residues" evidence="1">
    <location>
        <begin position="31"/>
        <end position="46"/>
    </location>
</feature>
<feature type="compositionally biased region" description="Basic and acidic residues" evidence="1">
    <location>
        <begin position="88"/>
        <end position="97"/>
    </location>
</feature>
<name>A0AAD1R9M1_PELCU</name>
<feature type="compositionally biased region" description="Basic residues" evidence="1">
    <location>
        <begin position="9"/>
        <end position="26"/>
    </location>
</feature>
<reference evidence="2" key="1">
    <citation type="submission" date="2022-03" db="EMBL/GenBank/DDBJ databases">
        <authorList>
            <person name="Alioto T."/>
            <person name="Alioto T."/>
            <person name="Gomez Garrido J."/>
        </authorList>
    </citation>
    <scope>NUCLEOTIDE SEQUENCE</scope>
</reference>
<feature type="region of interest" description="Disordered" evidence="1">
    <location>
        <begin position="1"/>
        <end position="97"/>
    </location>
</feature>
<sequence>MAVQDGAFLRKRAAGRAKSARKWKRARALDDDGSDTDQTGESDSDPPDYASYEEGVSGDEAEFNASALPPGEGQDICDPQGYPLFNPDDLRHPRSAEWDPPAHIANYLALRMHTPFPRRGAVN</sequence>
<dbReference type="AlphaFoldDB" id="A0AAD1R9M1"/>
<keyword evidence="3" id="KW-1185">Reference proteome</keyword>
<accession>A0AAD1R9M1</accession>
<dbReference type="EMBL" id="OW240913">
    <property type="protein sequence ID" value="CAH2246084.1"/>
    <property type="molecule type" value="Genomic_DNA"/>
</dbReference>
<evidence type="ECO:0000313" key="2">
    <source>
        <dbReference type="EMBL" id="CAH2246084.1"/>
    </source>
</evidence>
<organism evidence="2 3">
    <name type="scientific">Pelobates cultripes</name>
    <name type="common">Western spadefoot toad</name>
    <dbReference type="NCBI Taxonomy" id="61616"/>
    <lineage>
        <taxon>Eukaryota</taxon>
        <taxon>Metazoa</taxon>
        <taxon>Chordata</taxon>
        <taxon>Craniata</taxon>
        <taxon>Vertebrata</taxon>
        <taxon>Euteleostomi</taxon>
        <taxon>Amphibia</taxon>
        <taxon>Batrachia</taxon>
        <taxon>Anura</taxon>
        <taxon>Pelobatoidea</taxon>
        <taxon>Pelobatidae</taxon>
        <taxon>Pelobates</taxon>
    </lineage>
</organism>
<dbReference type="Proteomes" id="UP001295444">
    <property type="component" value="Chromosome 02"/>
</dbReference>
<gene>
    <name evidence="2" type="ORF">PECUL_23A050982</name>
</gene>